<accession>A0A1M4Y7U5</accession>
<protein>
    <submittedName>
        <fullName evidence="2">Uncharacterized protein</fullName>
    </submittedName>
</protein>
<keyword evidence="1" id="KW-1133">Transmembrane helix</keyword>
<gene>
    <name evidence="2" type="ORF">SAMN05444349_11012</name>
</gene>
<sequence length="75" mass="8790">MSPNTTNTADVPKTTLLFTFPVIEQASKMTTPIKIKINPRFFNKSFMCVYLTVYYLVVYCQIDYYLMLDYIIVTN</sequence>
<keyword evidence="3" id="KW-1185">Reference proteome</keyword>
<keyword evidence="1" id="KW-0812">Transmembrane</keyword>
<organism evidence="2 3">
    <name type="scientific">Bacteroides faecichinchillae</name>
    <dbReference type="NCBI Taxonomy" id="871325"/>
    <lineage>
        <taxon>Bacteria</taxon>
        <taxon>Pseudomonadati</taxon>
        <taxon>Bacteroidota</taxon>
        <taxon>Bacteroidia</taxon>
        <taxon>Bacteroidales</taxon>
        <taxon>Bacteroidaceae</taxon>
        <taxon>Bacteroides</taxon>
    </lineage>
</organism>
<keyword evidence="1" id="KW-0472">Membrane</keyword>
<dbReference type="STRING" id="871325.SAMN05444349_11012"/>
<dbReference type="AlphaFoldDB" id="A0A1M4Y7U5"/>
<evidence type="ECO:0000313" key="3">
    <source>
        <dbReference type="Proteomes" id="UP000184436"/>
    </source>
</evidence>
<name>A0A1M4Y7U5_9BACE</name>
<evidence type="ECO:0000256" key="1">
    <source>
        <dbReference type="SAM" id="Phobius"/>
    </source>
</evidence>
<dbReference type="Proteomes" id="UP000184436">
    <property type="component" value="Unassembled WGS sequence"/>
</dbReference>
<feature type="transmembrane region" description="Helical" evidence="1">
    <location>
        <begin position="46"/>
        <end position="67"/>
    </location>
</feature>
<evidence type="ECO:0000313" key="2">
    <source>
        <dbReference type="EMBL" id="SHF01841.1"/>
    </source>
</evidence>
<proteinExistence type="predicted"/>
<reference evidence="2 3" key="1">
    <citation type="submission" date="2016-11" db="EMBL/GenBank/DDBJ databases">
        <authorList>
            <person name="Jaros S."/>
            <person name="Januszkiewicz K."/>
            <person name="Wedrychowicz H."/>
        </authorList>
    </citation>
    <scope>NUCLEOTIDE SEQUENCE [LARGE SCALE GENOMIC DNA]</scope>
    <source>
        <strain evidence="2 3">DSM 26883</strain>
    </source>
</reference>
<dbReference type="EMBL" id="FQVD01000010">
    <property type="protein sequence ID" value="SHF01841.1"/>
    <property type="molecule type" value="Genomic_DNA"/>
</dbReference>